<dbReference type="KEGG" id="sste:SAMEA4384403_1786"/>
<sequence>MKILMITQNFYPELGSAANRMKVIFKHLIKRKHDVTVITTEPTYPNQALFEDRSYFDDEMLNQYEGYKIIRLIMRGKKQNKIIINRLLYYFEQYIKLRIFLNRHKDDYDCVYVTSPNIFLAWATLFFKKKDLTYILEIRDLWPDSVDQIKGINITFLMPLLRYLETKMYNAADKIVVNNKSFIPHIRNQLRTNKPIKFIPNGLEKEEIKDMQKYNDFTVIYSGNIGYAQDLSKIIQLTKSLNDQHINVMMIIYGVKAEEFRKSVAQLKYVTIKPAMSRQDCLTEISKCHVSLSILEGNDIFLSVLPGKITDAIGVGTLPVTNIGGHANEMINNEQLGIAIENAQVDALLTEIEYLKNNRKQYEKLQQNTKHFRNDNLLWESNIVKLEKFLKGEM</sequence>
<dbReference type="InterPro" id="IPR001296">
    <property type="entry name" value="Glyco_trans_1"/>
</dbReference>
<feature type="coiled-coil region" evidence="1">
    <location>
        <begin position="345"/>
        <end position="375"/>
    </location>
</feature>
<evidence type="ECO:0000259" key="3">
    <source>
        <dbReference type="Pfam" id="PF13439"/>
    </source>
</evidence>
<keyword evidence="4" id="KW-0378">Hydrolase</keyword>
<accession>A0A239ZPU0</accession>
<evidence type="ECO:0000259" key="2">
    <source>
        <dbReference type="Pfam" id="PF00534"/>
    </source>
</evidence>
<dbReference type="GO" id="GO:0016787">
    <property type="term" value="F:hydrolase activity"/>
    <property type="evidence" value="ECO:0007669"/>
    <property type="project" value="UniProtKB-KW"/>
</dbReference>
<evidence type="ECO:0000313" key="4">
    <source>
        <dbReference type="EMBL" id="SNV73282.1"/>
    </source>
</evidence>
<dbReference type="EMBL" id="LT906462">
    <property type="protein sequence ID" value="SNV73282.1"/>
    <property type="molecule type" value="Genomic_DNA"/>
</dbReference>
<evidence type="ECO:0000313" key="5">
    <source>
        <dbReference type="Proteomes" id="UP000242084"/>
    </source>
</evidence>
<proteinExistence type="predicted"/>
<keyword evidence="1" id="KW-0175">Coiled coil</keyword>
<dbReference type="OrthoDB" id="9811902at2"/>
<name>A0A239ZPU0_9STAP</name>
<feature type="domain" description="Glycosyl transferase family 1" evidence="2">
    <location>
        <begin position="213"/>
        <end position="371"/>
    </location>
</feature>
<dbReference type="Pfam" id="PF13439">
    <property type="entry name" value="Glyco_transf_4"/>
    <property type="match status" value="1"/>
</dbReference>
<dbReference type="Pfam" id="PF00534">
    <property type="entry name" value="Glycos_transf_1"/>
    <property type="match status" value="1"/>
</dbReference>
<feature type="domain" description="Glycosyltransferase subfamily 4-like N-terminal" evidence="3">
    <location>
        <begin position="24"/>
        <end position="204"/>
    </location>
</feature>
<reference evidence="4 5" key="1">
    <citation type="submission" date="2017-06" db="EMBL/GenBank/DDBJ databases">
        <authorList>
            <consortium name="Pathogen Informatics"/>
        </authorList>
    </citation>
    <scope>NUCLEOTIDE SEQUENCE [LARGE SCALE GENOMIC DNA]</scope>
    <source>
        <strain evidence="4 5">NCTC13839</strain>
    </source>
</reference>
<dbReference type="Proteomes" id="UP000242084">
    <property type="component" value="Chromosome 1"/>
</dbReference>
<organism evidence="4 5">
    <name type="scientific">Mammaliicoccus stepanovicii</name>
    <dbReference type="NCBI Taxonomy" id="643214"/>
    <lineage>
        <taxon>Bacteria</taxon>
        <taxon>Bacillati</taxon>
        <taxon>Bacillota</taxon>
        <taxon>Bacilli</taxon>
        <taxon>Bacillales</taxon>
        <taxon>Staphylococcaceae</taxon>
        <taxon>Mammaliicoccus</taxon>
    </lineage>
</organism>
<dbReference type="PANTHER" id="PTHR45947">
    <property type="entry name" value="SULFOQUINOVOSYL TRANSFERASE SQD2"/>
    <property type="match status" value="1"/>
</dbReference>
<dbReference type="AlphaFoldDB" id="A0A239ZPU0"/>
<keyword evidence="5" id="KW-1185">Reference proteome</keyword>
<dbReference type="GO" id="GO:0016758">
    <property type="term" value="F:hexosyltransferase activity"/>
    <property type="evidence" value="ECO:0007669"/>
    <property type="project" value="TreeGrafter"/>
</dbReference>
<protein>
    <submittedName>
        <fullName evidence="4">Glycoside hydrolase</fullName>
    </submittedName>
</protein>
<dbReference type="InterPro" id="IPR050194">
    <property type="entry name" value="Glycosyltransferase_grp1"/>
</dbReference>
<dbReference type="PANTHER" id="PTHR45947:SF3">
    <property type="entry name" value="SULFOQUINOVOSYL TRANSFERASE SQD2"/>
    <property type="match status" value="1"/>
</dbReference>
<dbReference type="RefSeq" id="WP_095088752.1">
    <property type="nucleotide sequence ID" value="NZ_BMDM01000004.1"/>
</dbReference>
<dbReference type="InterPro" id="IPR028098">
    <property type="entry name" value="Glyco_trans_4-like_N"/>
</dbReference>
<gene>
    <name evidence="4" type="ORF">SAMEA4384403_01786</name>
</gene>
<dbReference type="CDD" id="cd03794">
    <property type="entry name" value="GT4_WbuB-like"/>
    <property type="match status" value="1"/>
</dbReference>
<evidence type="ECO:0000256" key="1">
    <source>
        <dbReference type="SAM" id="Coils"/>
    </source>
</evidence>
<dbReference type="Gene3D" id="3.40.50.2000">
    <property type="entry name" value="Glycogen Phosphorylase B"/>
    <property type="match status" value="2"/>
</dbReference>
<dbReference type="SUPFAM" id="SSF53756">
    <property type="entry name" value="UDP-Glycosyltransferase/glycogen phosphorylase"/>
    <property type="match status" value="1"/>
</dbReference>